<proteinExistence type="predicted"/>
<dbReference type="InterPro" id="IPR001633">
    <property type="entry name" value="EAL_dom"/>
</dbReference>
<dbReference type="SUPFAM" id="SSF55073">
    <property type="entry name" value="Nucleotide cyclase"/>
    <property type="match status" value="1"/>
</dbReference>
<dbReference type="NCBIfam" id="TIGR00229">
    <property type="entry name" value="sensory_box"/>
    <property type="match status" value="1"/>
</dbReference>
<dbReference type="InterPro" id="IPR000014">
    <property type="entry name" value="PAS"/>
</dbReference>
<dbReference type="InterPro" id="IPR000160">
    <property type="entry name" value="GGDEF_dom"/>
</dbReference>
<reference evidence="6 7" key="1">
    <citation type="submission" date="2021-03" db="EMBL/GenBank/DDBJ databases">
        <title>Novel species identification of genus Shewanella.</title>
        <authorList>
            <person name="Liu G."/>
            <person name="Zhang Q."/>
        </authorList>
    </citation>
    <scope>NUCLEOTIDE SEQUENCE [LARGE SCALE GENOMIC DNA]</scope>
    <source>
        <strain evidence="6 7">FJAT-51800</strain>
    </source>
</reference>
<dbReference type="InterPro" id="IPR052155">
    <property type="entry name" value="Biofilm_reg_signaling"/>
</dbReference>
<dbReference type="PANTHER" id="PTHR44757:SF2">
    <property type="entry name" value="BIOFILM ARCHITECTURE MAINTENANCE PROTEIN MBAA"/>
    <property type="match status" value="1"/>
</dbReference>
<dbReference type="InterPro" id="IPR029787">
    <property type="entry name" value="Nucleotide_cyclase"/>
</dbReference>
<feature type="transmembrane region" description="Helical" evidence="1">
    <location>
        <begin position="69"/>
        <end position="88"/>
    </location>
</feature>
<feature type="transmembrane region" description="Helical" evidence="1">
    <location>
        <begin position="195"/>
        <end position="212"/>
    </location>
</feature>
<keyword evidence="1" id="KW-1133">Transmembrane helix</keyword>
<dbReference type="CDD" id="cd00130">
    <property type="entry name" value="PAS"/>
    <property type="match status" value="1"/>
</dbReference>
<feature type="transmembrane region" description="Helical" evidence="1">
    <location>
        <begin position="162"/>
        <end position="183"/>
    </location>
</feature>
<dbReference type="Proteomes" id="UP000662770">
    <property type="component" value="Chromosome"/>
</dbReference>
<dbReference type="CDD" id="cd01949">
    <property type="entry name" value="GGDEF"/>
    <property type="match status" value="1"/>
</dbReference>
<dbReference type="SUPFAM" id="SSF55785">
    <property type="entry name" value="PYP-like sensor domain (PAS domain)"/>
    <property type="match status" value="1"/>
</dbReference>
<dbReference type="Gene3D" id="3.30.450.40">
    <property type="match status" value="1"/>
</dbReference>
<dbReference type="InterPro" id="IPR029016">
    <property type="entry name" value="GAF-like_dom_sf"/>
</dbReference>
<dbReference type="Gene3D" id="3.30.70.270">
    <property type="match status" value="1"/>
</dbReference>
<feature type="transmembrane region" description="Helical" evidence="1">
    <location>
        <begin position="21"/>
        <end position="38"/>
    </location>
</feature>
<evidence type="ECO:0000313" key="6">
    <source>
        <dbReference type="EMBL" id="QSX33188.1"/>
    </source>
</evidence>
<feature type="domain" description="PAC" evidence="3">
    <location>
        <begin position="548"/>
        <end position="600"/>
    </location>
</feature>
<evidence type="ECO:0000256" key="1">
    <source>
        <dbReference type="SAM" id="Phobius"/>
    </source>
</evidence>
<keyword evidence="1" id="KW-0472">Membrane</keyword>
<dbReference type="EMBL" id="CP071503">
    <property type="protein sequence ID" value="QSX33188.1"/>
    <property type="molecule type" value="Genomic_DNA"/>
</dbReference>
<feature type="transmembrane region" description="Helical" evidence="1">
    <location>
        <begin position="44"/>
        <end position="62"/>
    </location>
</feature>
<dbReference type="PANTHER" id="PTHR44757">
    <property type="entry name" value="DIGUANYLATE CYCLASE DGCP"/>
    <property type="match status" value="1"/>
</dbReference>
<dbReference type="PROSITE" id="PS50112">
    <property type="entry name" value="PAS"/>
    <property type="match status" value="1"/>
</dbReference>
<dbReference type="SUPFAM" id="SSF141868">
    <property type="entry name" value="EAL domain-like"/>
    <property type="match status" value="1"/>
</dbReference>
<dbReference type="SUPFAM" id="SSF55781">
    <property type="entry name" value="GAF domain-like"/>
    <property type="match status" value="1"/>
</dbReference>
<dbReference type="Gene3D" id="3.20.20.450">
    <property type="entry name" value="EAL domain"/>
    <property type="match status" value="1"/>
</dbReference>
<evidence type="ECO:0000259" key="2">
    <source>
        <dbReference type="PROSITE" id="PS50112"/>
    </source>
</evidence>
<keyword evidence="7" id="KW-1185">Reference proteome</keyword>
<dbReference type="SMART" id="SM00267">
    <property type="entry name" value="GGDEF"/>
    <property type="match status" value="1"/>
</dbReference>
<protein>
    <submittedName>
        <fullName evidence="6">EAL domain-containing protein</fullName>
    </submittedName>
</protein>
<feature type="transmembrane region" description="Helical" evidence="1">
    <location>
        <begin position="232"/>
        <end position="255"/>
    </location>
</feature>
<feature type="domain" description="GGDEF" evidence="5">
    <location>
        <begin position="632"/>
        <end position="763"/>
    </location>
</feature>
<dbReference type="InterPro" id="IPR000700">
    <property type="entry name" value="PAS-assoc_C"/>
</dbReference>
<feature type="transmembrane region" description="Helical" evidence="1">
    <location>
        <begin position="94"/>
        <end position="115"/>
    </location>
</feature>
<sequence length="1036" mass="117453">MRNRLDKLTLNLSQMFQEYRAPWVLLYGLISILVASFFAHPNALAVIDPAGAMVVAVMLMLPRPMVKDGFFIFGILILSLLLNLTLYQHRLADAVILSLSYWLQGMVGFFLFRIFHWESQNFERMEVAFNFLFLGCVVPSALLAFLPAVVLPSETVVFSLQWGYWFSNLALSSVLFSSLILLMRVTNRKPAVSNYLNLLLWCLAIGLILAVFNDSWIREHGVPPESFIFVPMFGFFAVKFSLRFNAWMLVSSALLTVYQFEQVQITLLRAKGVHNYLLLALLILSIHSLNLLISSLLSERYRTFNRMRRSKRMYEALSAINQEMVGDNFSEAEVFEKVCRIVTHKIGLEQTSIAVCSFDEQNQLEQREAKVSQLYIYPANKCIETGLSLVVDPQRLTEHSGFQSFNNAQICRNCDHSCSYKQIYAFPIYKQGKLYAVLTVFDSTAFVFDEAVTALFEKLVKTISFALNALESRQQLKLINEVFECGQESIVITDLHGQIIKVNPAFCRITGYSLEEVIGKNPRMLRSGRQDDAFYEKLWRQLQQHGHWSGEFWNKKKNGELYIQRGTISEVRNELGEAEHFIAVMEDTTAQWHATENARRLANFDTLTGLANRNSLKQQFGDVVEQVHERGKQLAVLFIDLDDFKHVNDAMGHQFGDEVLKAVALRLQRLLTPIEWLFRFSGDEFLLLSQYDSASTVEQAERLINAISSPFNIGQQTVNIGCSIGIAISGTDGATLDQIVGNADAAMYRAKAAGRATYAFFSAEMQTQAMAKFRLKYDLARAIENNEFVLHYQPKVRIFDNVVVGAEALVRWYHPERGAISPAEFIPQAEESGQIVQIDRWVLCAVVTQLGEWCRQGFDVKPIALNMSLPMFQRPQFVEELQYLLQSYQVPAALVELEITERVAMGDLEYTVSTLRALKALGVSIAIDDFGTGYSSMSYLFDFPIDTLKIDRAFVTDIDTDAKKQGIVNAIISLSNTMELTTVAEGIESEAEKQYLLMFGCDFYQGFHFSKPVPAALFAERYFRASNVVKLANGDN</sequence>
<organism evidence="6 7">
    <name type="scientific">Shewanella avicenniae</name>
    <dbReference type="NCBI Taxonomy" id="2814294"/>
    <lineage>
        <taxon>Bacteria</taxon>
        <taxon>Pseudomonadati</taxon>
        <taxon>Pseudomonadota</taxon>
        <taxon>Gammaproteobacteria</taxon>
        <taxon>Alteromonadales</taxon>
        <taxon>Shewanellaceae</taxon>
        <taxon>Shewanella</taxon>
    </lineage>
</organism>
<dbReference type="InterPro" id="IPR035965">
    <property type="entry name" value="PAS-like_dom_sf"/>
</dbReference>
<dbReference type="Pfam" id="PF00563">
    <property type="entry name" value="EAL"/>
    <property type="match status" value="1"/>
</dbReference>
<dbReference type="Pfam" id="PF13426">
    <property type="entry name" value="PAS_9"/>
    <property type="match status" value="1"/>
</dbReference>
<gene>
    <name evidence="6" type="ORF">JYB87_15900</name>
</gene>
<feature type="transmembrane region" description="Helical" evidence="1">
    <location>
        <begin position="276"/>
        <end position="297"/>
    </location>
</feature>
<evidence type="ECO:0000259" key="3">
    <source>
        <dbReference type="PROSITE" id="PS50113"/>
    </source>
</evidence>
<keyword evidence="1" id="KW-0812">Transmembrane</keyword>
<dbReference type="PROSITE" id="PS50883">
    <property type="entry name" value="EAL"/>
    <property type="match status" value="1"/>
</dbReference>
<feature type="transmembrane region" description="Helical" evidence="1">
    <location>
        <begin position="127"/>
        <end position="150"/>
    </location>
</feature>
<dbReference type="RefSeq" id="WP_207354424.1">
    <property type="nucleotide sequence ID" value="NZ_CP071503.1"/>
</dbReference>
<feature type="domain" description="EAL" evidence="4">
    <location>
        <begin position="772"/>
        <end position="1026"/>
    </location>
</feature>
<name>A0ABX7QR56_9GAMM</name>
<evidence type="ECO:0000313" key="7">
    <source>
        <dbReference type="Proteomes" id="UP000662770"/>
    </source>
</evidence>
<accession>A0ABX7QR56</accession>
<evidence type="ECO:0000259" key="5">
    <source>
        <dbReference type="PROSITE" id="PS50887"/>
    </source>
</evidence>
<dbReference type="CDD" id="cd01948">
    <property type="entry name" value="EAL"/>
    <property type="match status" value="1"/>
</dbReference>
<dbReference type="Gene3D" id="3.30.450.20">
    <property type="entry name" value="PAS domain"/>
    <property type="match status" value="1"/>
</dbReference>
<dbReference type="SMART" id="SM00091">
    <property type="entry name" value="PAS"/>
    <property type="match status" value="1"/>
</dbReference>
<dbReference type="PROSITE" id="PS50113">
    <property type="entry name" value="PAC"/>
    <property type="match status" value="1"/>
</dbReference>
<dbReference type="SMART" id="SM00052">
    <property type="entry name" value="EAL"/>
    <property type="match status" value="1"/>
</dbReference>
<dbReference type="NCBIfam" id="TIGR00254">
    <property type="entry name" value="GGDEF"/>
    <property type="match status" value="1"/>
</dbReference>
<dbReference type="Pfam" id="PF00990">
    <property type="entry name" value="GGDEF"/>
    <property type="match status" value="1"/>
</dbReference>
<feature type="domain" description="PAS" evidence="2">
    <location>
        <begin position="475"/>
        <end position="521"/>
    </location>
</feature>
<dbReference type="InterPro" id="IPR043128">
    <property type="entry name" value="Rev_trsase/Diguanyl_cyclase"/>
</dbReference>
<dbReference type="InterPro" id="IPR035919">
    <property type="entry name" value="EAL_sf"/>
</dbReference>
<dbReference type="PROSITE" id="PS50887">
    <property type="entry name" value="GGDEF"/>
    <property type="match status" value="1"/>
</dbReference>
<evidence type="ECO:0000259" key="4">
    <source>
        <dbReference type="PROSITE" id="PS50883"/>
    </source>
</evidence>